<name>A0ABY8AP13_9GAMM</name>
<dbReference type="Proteomes" id="UP001222087">
    <property type="component" value="Chromosome"/>
</dbReference>
<sequence>MGRIYFRSDSRSPEEIFKKGFTPRIDYGDLWWQEAIKARGYKNNRGIGNEAIDANAEACICLTTKLESAPIFPLNDKDTYIYAIVLPDATQIDYLGDKPVLVKDENSPFYCKDLVLDLHNFQAKQARNIYSFFAEAEIETDTLSAYAAWPLYAYEAIAYQVPSAAIVGGIKCIRSPLKNECVISCDYISEQGKKSYDRAFTFEGEFIANSNFSIARHIWLESKEFITTLNFNWAKKDVANLFNEVKDKKLETPNIYYGLGGKTL</sequence>
<keyword evidence="2" id="KW-1185">Reference proteome</keyword>
<gene>
    <name evidence="1" type="ORF">PXX05_11000</name>
</gene>
<dbReference type="EMBL" id="CP119078">
    <property type="protein sequence ID" value="WED42439.1"/>
    <property type="molecule type" value="Genomic_DNA"/>
</dbReference>
<organism evidence="1 2">
    <name type="scientific">Legionella cardiaca</name>
    <dbReference type="NCBI Taxonomy" id="1071983"/>
    <lineage>
        <taxon>Bacteria</taxon>
        <taxon>Pseudomonadati</taxon>
        <taxon>Pseudomonadota</taxon>
        <taxon>Gammaproteobacteria</taxon>
        <taxon>Legionellales</taxon>
        <taxon>Legionellaceae</taxon>
        <taxon>Legionella</taxon>
    </lineage>
</organism>
<dbReference type="Gene3D" id="3.90.210.10">
    <property type="entry name" value="Heat-Labile Enterotoxin, subunit A"/>
    <property type="match status" value="1"/>
</dbReference>
<dbReference type="SUPFAM" id="SSF56399">
    <property type="entry name" value="ADP-ribosylation"/>
    <property type="match status" value="1"/>
</dbReference>
<dbReference type="RefSeq" id="WP_275088262.1">
    <property type="nucleotide sequence ID" value="NZ_CP119078.1"/>
</dbReference>
<proteinExistence type="predicted"/>
<evidence type="ECO:0000313" key="1">
    <source>
        <dbReference type="EMBL" id="WED42439.1"/>
    </source>
</evidence>
<reference evidence="1 2" key="1">
    <citation type="submission" date="2023-02" db="EMBL/GenBank/DDBJ databases">
        <title>Genome Sequence of L. cardiaca H63T.</title>
        <authorList>
            <person name="Lopez A.E."/>
            <person name="Cianciotto N.P."/>
        </authorList>
    </citation>
    <scope>NUCLEOTIDE SEQUENCE [LARGE SCALE GENOMIC DNA]</scope>
    <source>
        <strain evidence="1 2">H63</strain>
    </source>
</reference>
<evidence type="ECO:0000313" key="2">
    <source>
        <dbReference type="Proteomes" id="UP001222087"/>
    </source>
</evidence>
<accession>A0ABY8AP13</accession>
<protein>
    <submittedName>
        <fullName evidence="1">Uncharacterized protein</fullName>
    </submittedName>
</protein>